<proteinExistence type="predicted"/>
<keyword evidence="2" id="KW-0812">Transmembrane</keyword>
<evidence type="ECO:0000259" key="3">
    <source>
        <dbReference type="Pfam" id="PF01551"/>
    </source>
</evidence>
<dbReference type="AlphaFoldDB" id="A0A231VMJ3"/>
<dbReference type="Gene3D" id="2.70.70.10">
    <property type="entry name" value="Glucose Permease (Domain IIA)"/>
    <property type="match status" value="1"/>
</dbReference>
<sequence length="311" mass="34373">MHIKKKDEYINIMVVPNSKSDIRSIKIKKSTFKAAIIAAMIFLLGIFSSAFYFAGKYTYLYATIKEKDNIIAEKNKTISLKNQKIAEMKDLNEAQDKKIAMLNDNAKKINDKMKSLDDLEQKVRRMVGLSSHETSRGGISRDSRSLTLDEKTTNELSNEIDNKTYEYKTLIDDINKRLDYLDSLPSAYPVTGPITSPFGSRTSPYGESSEFHPGIDIAVGYGTPVKAAGKGVVTYAGWLSGYGNVVMINHGYGITSVYGHNSQLLVKVGQTVNRGDIIAKSGSTGRSTGPHVHFEIRLNGNAVDPLKYLGK</sequence>
<dbReference type="Proteomes" id="UP000214975">
    <property type="component" value="Chromosome"/>
</dbReference>
<protein>
    <submittedName>
        <fullName evidence="5">Metalloendopeptidase</fullName>
    </submittedName>
    <submittedName>
        <fullName evidence="4">Peptidase M23</fullName>
    </submittedName>
</protein>
<reference evidence="5 7" key="2">
    <citation type="submission" date="2017-06" db="EMBL/GenBank/DDBJ databases">
        <title>Isolation and characterization of a thermophilic and butanogenic Thermoanaerobacterium thermosaccharolyticum M5 capable of efficient degradation of hemicellulose.</title>
        <authorList>
            <person name="Xin F."/>
            <person name="Jiang Y."/>
        </authorList>
    </citation>
    <scope>NUCLEOTIDE SEQUENCE [LARGE SCALE GENOMIC DNA]</scope>
    <source>
        <strain evidence="5 7">M5</strain>
    </source>
</reference>
<reference evidence="4 6" key="1">
    <citation type="submission" date="2016-08" db="EMBL/GenBank/DDBJ databases">
        <title>A novel genetic cassette of butanologenic Thermoanaerobacterium thermosaccharolyticum that directly convert cellulose to butanol.</title>
        <authorList>
            <person name="Li T."/>
            <person name="He J."/>
        </authorList>
    </citation>
    <scope>NUCLEOTIDE SEQUENCE [LARGE SCALE GENOMIC DNA]</scope>
    <source>
        <strain evidence="4 6">TG57</strain>
    </source>
</reference>
<keyword evidence="2" id="KW-1133">Transmembrane helix</keyword>
<dbReference type="Proteomes" id="UP000215301">
    <property type="component" value="Unassembled WGS sequence"/>
</dbReference>
<evidence type="ECO:0000313" key="7">
    <source>
        <dbReference type="Proteomes" id="UP000215301"/>
    </source>
</evidence>
<feature type="domain" description="M23ase beta-sheet core" evidence="3">
    <location>
        <begin position="211"/>
        <end position="305"/>
    </location>
</feature>
<dbReference type="PANTHER" id="PTHR21666">
    <property type="entry name" value="PEPTIDASE-RELATED"/>
    <property type="match status" value="1"/>
</dbReference>
<dbReference type="InterPro" id="IPR050570">
    <property type="entry name" value="Cell_wall_metabolism_enzyme"/>
</dbReference>
<feature type="transmembrane region" description="Helical" evidence="2">
    <location>
        <begin position="32"/>
        <end position="54"/>
    </location>
</feature>
<keyword evidence="1" id="KW-0175">Coiled coil</keyword>
<dbReference type="CDD" id="cd12797">
    <property type="entry name" value="M23_peptidase"/>
    <property type="match status" value="1"/>
</dbReference>
<dbReference type="Pfam" id="PF01551">
    <property type="entry name" value="Peptidase_M23"/>
    <property type="match status" value="1"/>
</dbReference>
<accession>A0A231VMJ3</accession>
<organism evidence="5 7">
    <name type="scientific">Thermoanaerobacterium thermosaccharolyticum</name>
    <name type="common">Clostridium thermosaccharolyticum</name>
    <dbReference type="NCBI Taxonomy" id="1517"/>
    <lineage>
        <taxon>Bacteria</taxon>
        <taxon>Bacillati</taxon>
        <taxon>Bacillota</taxon>
        <taxon>Clostridia</taxon>
        <taxon>Thermoanaerobacterales</taxon>
        <taxon>Thermoanaerobacteraceae</taxon>
        <taxon>Thermoanaerobacterium</taxon>
    </lineage>
</organism>
<evidence type="ECO:0000313" key="5">
    <source>
        <dbReference type="EMBL" id="OXT09338.1"/>
    </source>
</evidence>
<evidence type="ECO:0000313" key="4">
    <source>
        <dbReference type="EMBL" id="AST58695.1"/>
    </source>
</evidence>
<keyword evidence="2" id="KW-0472">Membrane</keyword>
<feature type="coiled-coil region" evidence="1">
    <location>
        <begin position="85"/>
        <end position="122"/>
    </location>
</feature>
<dbReference type="InterPro" id="IPR011055">
    <property type="entry name" value="Dup_hybrid_motif"/>
</dbReference>
<dbReference type="PANTHER" id="PTHR21666:SF286">
    <property type="entry name" value="LIPOPROTEIN NLPD"/>
    <property type="match status" value="1"/>
</dbReference>
<dbReference type="RefSeq" id="WP_094043476.1">
    <property type="nucleotide sequence ID" value="NZ_CP016893.1"/>
</dbReference>
<dbReference type="GO" id="GO:0004222">
    <property type="term" value="F:metalloendopeptidase activity"/>
    <property type="evidence" value="ECO:0007669"/>
    <property type="project" value="TreeGrafter"/>
</dbReference>
<name>A0A231VMJ3_THETR</name>
<gene>
    <name evidence="5" type="ORF">CE561_01450</name>
    <name evidence="4" type="ORF">Thert_02887</name>
</gene>
<dbReference type="FunFam" id="2.70.70.10:FF:000006">
    <property type="entry name" value="M23 family peptidase"/>
    <property type="match status" value="1"/>
</dbReference>
<evidence type="ECO:0000256" key="2">
    <source>
        <dbReference type="SAM" id="Phobius"/>
    </source>
</evidence>
<evidence type="ECO:0000313" key="6">
    <source>
        <dbReference type="Proteomes" id="UP000214975"/>
    </source>
</evidence>
<dbReference type="EMBL" id="CP016893">
    <property type="protein sequence ID" value="AST58695.1"/>
    <property type="molecule type" value="Genomic_DNA"/>
</dbReference>
<dbReference type="SUPFAM" id="SSF51261">
    <property type="entry name" value="Duplicated hybrid motif"/>
    <property type="match status" value="1"/>
</dbReference>
<dbReference type="InterPro" id="IPR016047">
    <property type="entry name" value="M23ase_b-sheet_dom"/>
</dbReference>
<dbReference type="EMBL" id="NKHD01000004">
    <property type="protein sequence ID" value="OXT09338.1"/>
    <property type="molecule type" value="Genomic_DNA"/>
</dbReference>
<evidence type="ECO:0000256" key="1">
    <source>
        <dbReference type="SAM" id="Coils"/>
    </source>
</evidence>